<evidence type="ECO:0000256" key="1">
    <source>
        <dbReference type="ARBA" id="ARBA00022714"/>
    </source>
</evidence>
<dbReference type="GO" id="GO:0004497">
    <property type="term" value="F:monooxygenase activity"/>
    <property type="evidence" value="ECO:0007669"/>
    <property type="project" value="UniProtKB-ARBA"/>
</dbReference>
<dbReference type="Gene3D" id="2.102.10.10">
    <property type="entry name" value="Rieske [2Fe-2S] iron-sulphur domain"/>
    <property type="match status" value="1"/>
</dbReference>
<keyword evidence="4" id="KW-0411">Iron-sulfur</keyword>
<dbReference type="Gene3D" id="3.90.380.10">
    <property type="entry name" value="Naphthalene 1,2-dioxygenase Alpha Subunit, Chain A, domain 1"/>
    <property type="match status" value="1"/>
</dbReference>
<dbReference type="GO" id="GO:0016705">
    <property type="term" value="F:oxidoreductase activity, acting on paired donors, with incorporation or reduction of molecular oxygen"/>
    <property type="evidence" value="ECO:0007669"/>
    <property type="project" value="UniProtKB-ARBA"/>
</dbReference>
<sequence length="317" mass="35953">MNPILPGAPWLIAHKSMLGINKPNKITLNGQDYVLWQNEKGEVFALDNVCPHMQAPLSDGWICKERNTIACPFHALEFDGKGRLSQAGKEDVKPVAKTLDIIVVGDCIWTYGGYEPRLPVPDLIPRISEGFQFLGVTGEKSINGDFLTNIKINYDYNHQNGTHREVFKIKGIEVSDYEENGCCTKLVQKVIKDDNTLGEILANPALLTIPKTWINQFEYSFPSLTSLVINISLGQAIQIHVLYPETENRTKTFILVFSKFKHPILTSLLKNSFLKAAATVIEQDTKAIESLYPREKPKIRLPNEEIMFYAEKLYREW</sequence>
<keyword evidence="7" id="KW-1185">Reference proteome</keyword>
<dbReference type="SUPFAM" id="SSF50022">
    <property type="entry name" value="ISP domain"/>
    <property type="match status" value="1"/>
</dbReference>
<evidence type="ECO:0000256" key="2">
    <source>
        <dbReference type="ARBA" id="ARBA00022723"/>
    </source>
</evidence>
<evidence type="ECO:0000256" key="4">
    <source>
        <dbReference type="ARBA" id="ARBA00023014"/>
    </source>
</evidence>
<dbReference type="PANTHER" id="PTHR21266:SF57">
    <property type="entry name" value="3-CHLOROBENZOATE-3,4-DIOXYGENASE"/>
    <property type="match status" value="1"/>
</dbReference>
<dbReference type="InterPro" id="IPR050584">
    <property type="entry name" value="Cholesterol_7-desaturase"/>
</dbReference>
<dbReference type="RefSeq" id="WP_226592128.1">
    <property type="nucleotide sequence ID" value="NZ_BLAY01000218.1"/>
</dbReference>
<dbReference type="GO" id="GO:0051537">
    <property type="term" value="F:2 iron, 2 sulfur cluster binding"/>
    <property type="evidence" value="ECO:0007669"/>
    <property type="project" value="UniProtKB-KW"/>
</dbReference>
<dbReference type="Pfam" id="PF00355">
    <property type="entry name" value="Rieske"/>
    <property type="match status" value="1"/>
</dbReference>
<reference evidence="6" key="1">
    <citation type="submission" date="2019-10" db="EMBL/GenBank/DDBJ databases">
        <title>Draft genome sequece of Microseira wollei NIES-4236.</title>
        <authorList>
            <person name="Yamaguchi H."/>
            <person name="Suzuki S."/>
            <person name="Kawachi M."/>
        </authorList>
    </citation>
    <scope>NUCLEOTIDE SEQUENCE</scope>
    <source>
        <strain evidence="6">NIES-4236</strain>
    </source>
</reference>
<dbReference type="InterPro" id="IPR036922">
    <property type="entry name" value="Rieske_2Fe-2S_sf"/>
</dbReference>
<accession>A0AAV3XSE9</accession>
<evidence type="ECO:0000313" key="6">
    <source>
        <dbReference type="EMBL" id="GET43375.1"/>
    </source>
</evidence>
<evidence type="ECO:0000256" key="3">
    <source>
        <dbReference type="ARBA" id="ARBA00023004"/>
    </source>
</evidence>
<dbReference type="EMBL" id="BLAY01000218">
    <property type="protein sequence ID" value="GET43375.1"/>
    <property type="molecule type" value="Genomic_DNA"/>
</dbReference>
<dbReference type="PROSITE" id="PS51296">
    <property type="entry name" value="RIESKE"/>
    <property type="match status" value="1"/>
</dbReference>
<keyword evidence="3" id="KW-0408">Iron</keyword>
<organism evidence="6 7">
    <name type="scientific">Microseira wollei NIES-4236</name>
    <dbReference type="NCBI Taxonomy" id="2530354"/>
    <lineage>
        <taxon>Bacteria</taxon>
        <taxon>Bacillati</taxon>
        <taxon>Cyanobacteriota</taxon>
        <taxon>Cyanophyceae</taxon>
        <taxon>Oscillatoriophycideae</taxon>
        <taxon>Aerosakkonematales</taxon>
        <taxon>Aerosakkonemataceae</taxon>
        <taxon>Microseira</taxon>
    </lineage>
</organism>
<comment type="caution">
    <text evidence="6">The sequence shown here is derived from an EMBL/GenBank/DDBJ whole genome shotgun (WGS) entry which is preliminary data.</text>
</comment>
<dbReference type="GO" id="GO:0046872">
    <property type="term" value="F:metal ion binding"/>
    <property type="evidence" value="ECO:0007669"/>
    <property type="project" value="UniProtKB-KW"/>
</dbReference>
<evidence type="ECO:0000313" key="7">
    <source>
        <dbReference type="Proteomes" id="UP001050975"/>
    </source>
</evidence>
<keyword evidence="2" id="KW-0479">Metal-binding</keyword>
<dbReference type="Proteomes" id="UP001050975">
    <property type="component" value="Unassembled WGS sequence"/>
</dbReference>
<proteinExistence type="predicted"/>
<name>A0AAV3XSE9_9CYAN</name>
<dbReference type="InterPro" id="IPR017941">
    <property type="entry name" value="Rieske_2Fe-2S"/>
</dbReference>
<keyword evidence="1" id="KW-0001">2Fe-2S</keyword>
<gene>
    <name evidence="6" type="ORF">MiSe_81970</name>
</gene>
<evidence type="ECO:0000259" key="5">
    <source>
        <dbReference type="PROSITE" id="PS51296"/>
    </source>
</evidence>
<feature type="domain" description="Rieske" evidence="5">
    <location>
        <begin position="10"/>
        <end position="110"/>
    </location>
</feature>
<dbReference type="PANTHER" id="PTHR21266">
    <property type="entry name" value="IRON-SULFUR DOMAIN CONTAINING PROTEIN"/>
    <property type="match status" value="1"/>
</dbReference>
<protein>
    <submittedName>
        <fullName evidence="6">Rieske 2Fe-2S domain protein, putative</fullName>
    </submittedName>
</protein>
<dbReference type="AlphaFoldDB" id="A0AAV3XSE9"/>